<dbReference type="GO" id="GO:0005886">
    <property type="term" value="C:plasma membrane"/>
    <property type="evidence" value="ECO:0007669"/>
    <property type="project" value="UniProtKB-SubCell"/>
</dbReference>
<reference evidence="10 11" key="1">
    <citation type="submission" date="2019-08" db="EMBL/GenBank/DDBJ databases">
        <title>Deep-cultivation of Planctomycetes and their phenomic and genomic characterization uncovers novel biology.</title>
        <authorList>
            <person name="Wiegand S."/>
            <person name="Jogler M."/>
            <person name="Boedeker C."/>
            <person name="Pinto D."/>
            <person name="Vollmers J."/>
            <person name="Rivas-Marin E."/>
            <person name="Kohn T."/>
            <person name="Peeters S.H."/>
            <person name="Heuer A."/>
            <person name="Rast P."/>
            <person name="Oberbeckmann S."/>
            <person name="Bunk B."/>
            <person name="Jeske O."/>
            <person name="Meyerdierks A."/>
            <person name="Storesund J.E."/>
            <person name="Kallscheuer N."/>
            <person name="Luecker S."/>
            <person name="Lage O.M."/>
            <person name="Pohl T."/>
            <person name="Merkel B.J."/>
            <person name="Hornburger P."/>
            <person name="Mueller R.-W."/>
            <person name="Bruemmer F."/>
            <person name="Labrenz M."/>
            <person name="Spormann A.M."/>
            <person name="Op den Camp H."/>
            <person name="Overmann J."/>
            <person name="Amann R."/>
            <person name="Jetten M.S.M."/>
            <person name="Mascher T."/>
            <person name="Medema M.H."/>
            <person name="Devos D.P."/>
            <person name="Kaster A.-K."/>
            <person name="Ovreas L."/>
            <person name="Rohde M."/>
            <person name="Galperin M.Y."/>
            <person name="Jogler C."/>
        </authorList>
    </citation>
    <scope>NUCLEOTIDE SEQUENCE [LARGE SCALE GENOMIC DNA]</scope>
    <source>
        <strain evidence="10 11">UC8</strain>
    </source>
</reference>
<dbReference type="SUPFAM" id="SSF90123">
    <property type="entry name" value="ABC transporter transmembrane region"/>
    <property type="match status" value="1"/>
</dbReference>
<keyword evidence="3" id="KW-0547">Nucleotide-binding</keyword>
<dbReference type="InterPro" id="IPR003439">
    <property type="entry name" value="ABC_transporter-like_ATP-bd"/>
</dbReference>
<feature type="domain" description="ABC transporter" evidence="8">
    <location>
        <begin position="424"/>
        <end position="659"/>
    </location>
</feature>
<gene>
    <name evidence="10" type="ORF">UC8_05230</name>
</gene>
<organism evidence="10 11">
    <name type="scientific">Roseimaritima ulvae</name>
    <dbReference type="NCBI Taxonomy" id="980254"/>
    <lineage>
        <taxon>Bacteria</taxon>
        <taxon>Pseudomonadati</taxon>
        <taxon>Planctomycetota</taxon>
        <taxon>Planctomycetia</taxon>
        <taxon>Pirellulales</taxon>
        <taxon>Pirellulaceae</taxon>
        <taxon>Roseimaritima</taxon>
    </lineage>
</organism>
<dbReference type="InterPro" id="IPR036640">
    <property type="entry name" value="ABC1_TM_sf"/>
</dbReference>
<dbReference type="GO" id="GO:0005524">
    <property type="term" value="F:ATP binding"/>
    <property type="evidence" value="ECO:0007669"/>
    <property type="project" value="UniProtKB-KW"/>
</dbReference>
<feature type="transmembrane region" description="Helical" evidence="7">
    <location>
        <begin position="235"/>
        <end position="253"/>
    </location>
</feature>
<sequence length="665" mass="73760">MQDFRRVLRLVAKRRWTLAGCLGTSLFVAMLWGLNIGALYPMVEIVFKGDGVPGYVEQELVNSRERIAECEQEIAALNERLEDKPAIEQRNRLEVSRDLAIARRKAYEQTVASLVRFQPYAQYLPETAFGTLGLMISLLIVGTLLKLVALGVNMMLVQDLAMRAANDVRSLFFRKALRLDLDEFGETGSAGLTSRLTNDIGHLNGGVTVLLGRLVREPLKMIVCFSGAAWVCPRLLLLVMVVTPLMVLVMHALSRSIRRASRRVMDEMTQLYGTLNDAFSGIRVIKAYNTQAFERARFERSVQAYYGRSMKMALYNTLARSVSELLGLGMVCMAILAGGYLVINRQTELLGLHMSDKPLDPGAMLMFFGFLIGASDPARKLSDVWSSLQRGIAAATRVYEVIDRPVRVTEPVRPQSTARPHQKIVFSNVSFRYPSGPPVLNGIDLEVPHGQTLAVVGPNGSGKSTLISLLCRFDDPQAGEVRLDDVCLTKMSLRNLRRRIGLVTQRTVLFDDTILNNIRYGMPRVSREEVIEAAKRAYADDFIREKTEHGYDTLLGQSGVRLSGGQMQRLALARAFLRNPDILILDEATSQIDMESEALIHNALRQFLVGRTGIMITHRPSTLALADKIAVLEAGQLTDLGDHNALLLRNSFYGSLCGSEAAEAA</sequence>
<dbReference type="CDD" id="cd18552">
    <property type="entry name" value="ABC_6TM_MsbA_like"/>
    <property type="match status" value="1"/>
</dbReference>
<dbReference type="InterPro" id="IPR017871">
    <property type="entry name" value="ABC_transporter-like_CS"/>
</dbReference>
<dbReference type="SMART" id="SM00382">
    <property type="entry name" value="AAA"/>
    <property type="match status" value="1"/>
</dbReference>
<dbReference type="InterPro" id="IPR027417">
    <property type="entry name" value="P-loop_NTPase"/>
</dbReference>
<dbReference type="InterPro" id="IPR003593">
    <property type="entry name" value="AAA+_ATPase"/>
</dbReference>
<evidence type="ECO:0000313" key="11">
    <source>
        <dbReference type="Proteomes" id="UP000325286"/>
    </source>
</evidence>
<dbReference type="RefSeq" id="WP_068137937.1">
    <property type="nucleotide sequence ID" value="NZ_CP042914.1"/>
</dbReference>
<dbReference type="Pfam" id="PF00664">
    <property type="entry name" value="ABC_membrane"/>
    <property type="match status" value="1"/>
</dbReference>
<dbReference type="AlphaFoldDB" id="A0A5B9QNH6"/>
<dbReference type="OrthoDB" id="9762778at2"/>
<dbReference type="GO" id="GO:0016887">
    <property type="term" value="F:ATP hydrolysis activity"/>
    <property type="evidence" value="ECO:0007669"/>
    <property type="project" value="InterPro"/>
</dbReference>
<dbReference type="Pfam" id="PF00005">
    <property type="entry name" value="ABC_tran"/>
    <property type="match status" value="1"/>
</dbReference>
<evidence type="ECO:0000259" key="9">
    <source>
        <dbReference type="PROSITE" id="PS50929"/>
    </source>
</evidence>
<name>A0A5B9QNH6_9BACT</name>
<comment type="subcellular location">
    <subcellularLocation>
        <location evidence="1">Cell membrane</location>
        <topology evidence="1">Multi-pass membrane protein</topology>
    </subcellularLocation>
</comment>
<feature type="transmembrane region" description="Helical" evidence="7">
    <location>
        <begin position="132"/>
        <end position="152"/>
    </location>
</feature>
<dbReference type="EMBL" id="CP042914">
    <property type="protein sequence ID" value="QEG38566.1"/>
    <property type="molecule type" value="Genomic_DNA"/>
</dbReference>
<feature type="transmembrane region" description="Helical" evidence="7">
    <location>
        <begin position="16"/>
        <end position="40"/>
    </location>
</feature>
<dbReference type="InterPro" id="IPR039421">
    <property type="entry name" value="Type_1_exporter"/>
</dbReference>
<evidence type="ECO:0000256" key="2">
    <source>
        <dbReference type="ARBA" id="ARBA00022692"/>
    </source>
</evidence>
<dbReference type="PROSITE" id="PS00211">
    <property type="entry name" value="ABC_TRANSPORTER_1"/>
    <property type="match status" value="1"/>
</dbReference>
<dbReference type="FunFam" id="3.40.50.300:FF:000218">
    <property type="entry name" value="Multidrug ABC transporter ATP-binding protein"/>
    <property type="match status" value="1"/>
</dbReference>
<dbReference type="PANTHER" id="PTHR43394:SF1">
    <property type="entry name" value="ATP-BINDING CASSETTE SUB-FAMILY B MEMBER 10, MITOCHONDRIAL"/>
    <property type="match status" value="1"/>
</dbReference>
<dbReference type="Gene3D" id="3.40.50.300">
    <property type="entry name" value="P-loop containing nucleotide triphosphate hydrolases"/>
    <property type="match status" value="1"/>
</dbReference>
<dbReference type="KEGG" id="rul:UC8_05230"/>
<accession>A0A5B9QNH6</accession>
<evidence type="ECO:0000256" key="4">
    <source>
        <dbReference type="ARBA" id="ARBA00022840"/>
    </source>
</evidence>
<dbReference type="Proteomes" id="UP000325286">
    <property type="component" value="Chromosome"/>
</dbReference>
<evidence type="ECO:0000256" key="7">
    <source>
        <dbReference type="SAM" id="Phobius"/>
    </source>
</evidence>
<dbReference type="SUPFAM" id="SSF52540">
    <property type="entry name" value="P-loop containing nucleoside triphosphate hydrolases"/>
    <property type="match status" value="1"/>
</dbReference>
<dbReference type="GO" id="GO:0015421">
    <property type="term" value="F:ABC-type oligopeptide transporter activity"/>
    <property type="evidence" value="ECO:0007669"/>
    <property type="project" value="TreeGrafter"/>
</dbReference>
<keyword evidence="4 10" id="KW-0067">ATP-binding</keyword>
<dbReference type="PANTHER" id="PTHR43394">
    <property type="entry name" value="ATP-DEPENDENT PERMEASE MDL1, MITOCHONDRIAL"/>
    <property type="match status" value="1"/>
</dbReference>
<keyword evidence="11" id="KW-1185">Reference proteome</keyword>
<evidence type="ECO:0000256" key="1">
    <source>
        <dbReference type="ARBA" id="ARBA00004651"/>
    </source>
</evidence>
<evidence type="ECO:0000313" key="10">
    <source>
        <dbReference type="EMBL" id="QEG38566.1"/>
    </source>
</evidence>
<evidence type="ECO:0000256" key="6">
    <source>
        <dbReference type="ARBA" id="ARBA00023136"/>
    </source>
</evidence>
<evidence type="ECO:0000256" key="3">
    <source>
        <dbReference type="ARBA" id="ARBA00022741"/>
    </source>
</evidence>
<keyword evidence="2 7" id="KW-0812">Transmembrane</keyword>
<feature type="domain" description="ABC transmembrane type-1" evidence="9">
    <location>
        <begin position="123"/>
        <end position="390"/>
    </location>
</feature>
<keyword evidence="6 7" id="KW-0472">Membrane</keyword>
<evidence type="ECO:0000259" key="8">
    <source>
        <dbReference type="PROSITE" id="PS50893"/>
    </source>
</evidence>
<protein>
    <submittedName>
        <fullName evidence="10">Putative ABC transporter ATP-binding protein</fullName>
    </submittedName>
</protein>
<dbReference type="InterPro" id="IPR011527">
    <property type="entry name" value="ABC1_TM_dom"/>
</dbReference>
<keyword evidence="5 7" id="KW-1133">Transmembrane helix</keyword>
<evidence type="ECO:0000256" key="5">
    <source>
        <dbReference type="ARBA" id="ARBA00022989"/>
    </source>
</evidence>
<dbReference type="Gene3D" id="1.20.1560.10">
    <property type="entry name" value="ABC transporter type 1, transmembrane domain"/>
    <property type="match status" value="1"/>
</dbReference>
<dbReference type="PROSITE" id="PS50929">
    <property type="entry name" value="ABC_TM1F"/>
    <property type="match status" value="1"/>
</dbReference>
<proteinExistence type="predicted"/>
<dbReference type="PROSITE" id="PS50893">
    <property type="entry name" value="ABC_TRANSPORTER_2"/>
    <property type="match status" value="1"/>
</dbReference>